<reference evidence="1" key="1">
    <citation type="submission" date="2019-10" db="EMBL/GenBank/DDBJ databases">
        <title>The sequence and de novo assembly of the wild yak genome.</title>
        <authorList>
            <person name="Liu Y."/>
        </authorList>
    </citation>
    <scope>NUCLEOTIDE SEQUENCE [LARGE SCALE GENOMIC DNA]</scope>
    <source>
        <strain evidence="1">WY2019</strain>
    </source>
</reference>
<gene>
    <name evidence="1" type="ORF">E5288_WYG005643</name>
</gene>
<evidence type="ECO:0000313" key="2">
    <source>
        <dbReference type="Proteomes" id="UP000322234"/>
    </source>
</evidence>
<dbReference type="AlphaFoldDB" id="A0A6B0RLK7"/>
<organism evidence="1 2">
    <name type="scientific">Bos mutus</name>
    <name type="common">wild yak</name>
    <dbReference type="NCBI Taxonomy" id="72004"/>
    <lineage>
        <taxon>Eukaryota</taxon>
        <taxon>Metazoa</taxon>
        <taxon>Chordata</taxon>
        <taxon>Craniata</taxon>
        <taxon>Vertebrata</taxon>
        <taxon>Euteleostomi</taxon>
        <taxon>Mammalia</taxon>
        <taxon>Eutheria</taxon>
        <taxon>Laurasiatheria</taxon>
        <taxon>Artiodactyla</taxon>
        <taxon>Ruminantia</taxon>
        <taxon>Pecora</taxon>
        <taxon>Bovidae</taxon>
        <taxon>Bovinae</taxon>
        <taxon>Bos</taxon>
    </lineage>
</organism>
<proteinExistence type="predicted"/>
<protein>
    <submittedName>
        <fullName evidence="1">Uncharacterized protein</fullName>
    </submittedName>
</protein>
<accession>A0A6B0RLK7</accession>
<keyword evidence="2" id="KW-1185">Reference proteome</keyword>
<comment type="caution">
    <text evidence="1">The sequence shown here is derived from an EMBL/GenBank/DDBJ whole genome shotgun (WGS) entry which is preliminary data.</text>
</comment>
<name>A0A6B0RLK7_9CETA</name>
<sequence length="90" mass="10163">MQARESKVTRKEKLLASEHEVEENVTPVKRGERKEHLLVCDEWSDNYISLGVFTFASMQKRWVWLGAALLLSQEESAGAQDSSRAPCAQA</sequence>
<evidence type="ECO:0000313" key="1">
    <source>
        <dbReference type="EMBL" id="MXQ91040.1"/>
    </source>
</evidence>
<dbReference type="Proteomes" id="UP000322234">
    <property type="component" value="Unassembled WGS sequence"/>
</dbReference>
<dbReference type="EMBL" id="VBQZ03000067">
    <property type="protein sequence ID" value="MXQ91040.1"/>
    <property type="molecule type" value="Genomic_DNA"/>
</dbReference>